<sequence length="120" mass="13797">MRRPLKKNDKVHYSLPGFSHALLVWAYETLTHIASTFTTKNDQAIPDNVKFDEVLAAFTTVHESQCFILMPTEEELKNPWVARLYSKNPTAVPQLPAHKSSVPRPSTDTNSEWREFQNEI</sequence>
<feature type="compositionally biased region" description="Basic and acidic residues" evidence="1">
    <location>
        <begin position="111"/>
        <end position="120"/>
    </location>
</feature>
<organism evidence="2 3">
    <name type="scientific">Ficus carica</name>
    <name type="common">Common fig</name>
    <dbReference type="NCBI Taxonomy" id="3494"/>
    <lineage>
        <taxon>Eukaryota</taxon>
        <taxon>Viridiplantae</taxon>
        <taxon>Streptophyta</taxon>
        <taxon>Embryophyta</taxon>
        <taxon>Tracheophyta</taxon>
        <taxon>Spermatophyta</taxon>
        <taxon>Magnoliopsida</taxon>
        <taxon>eudicotyledons</taxon>
        <taxon>Gunneridae</taxon>
        <taxon>Pentapetalae</taxon>
        <taxon>rosids</taxon>
        <taxon>fabids</taxon>
        <taxon>Rosales</taxon>
        <taxon>Moraceae</taxon>
        <taxon>Ficeae</taxon>
        <taxon>Ficus</taxon>
    </lineage>
</organism>
<keyword evidence="3" id="KW-1185">Reference proteome</keyword>
<reference evidence="2" key="1">
    <citation type="submission" date="2023-07" db="EMBL/GenBank/DDBJ databases">
        <title>draft genome sequence of fig (Ficus carica).</title>
        <authorList>
            <person name="Takahashi T."/>
            <person name="Nishimura K."/>
        </authorList>
    </citation>
    <scope>NUCLEOTIDE SEQUENCE</scope>
</reference>
<dbReference type="Proteomes" id="UP001187192">
    <property type="component" value="Unassembled WGS sequence"/>
</dbReference>
<dbReference type="EMBL" id="BTGU01004101">
    <property type="protein sequence ID" value="GMN22300.1"/>
    <property type="molecule type" value="Genomic_DNA"/>
</dbReference>
<feature type="region of interest" description="Disordered" evidence="1">
    <location>
        <begin position="94"/>
        <end position="120"/>
    </location>
</feature>
<gene>
    <name evidence="2" type="ORF">TIFTF001_045635</name>
</gene>
<proteinExistence type="predicted"/>
<evidence type="ECO:0000313" key="3">
    <source>
        <dbReference type="Proteomes" id="UP001187192"/>
    </source>
</evidence>
<comment type="caution">
    <text evidence="2">The sequence shown here is derived from an EMBL/GenBank/DDBJ whole genome shotgun (WGS) entry which is preliminary data.</text>
</comment>
<evidence type="ECO:0000256" key="1">
    <source>
        <dbReference type="SAM" id="MobiDB-lite"/>
    </source>
</evidence>
<name>A0AA88CLI4_FICCA</name>
<accession>A0AA88CLI4</accession>
<evidence type="ECO:0000313" key="2">
    <source>
        <dbReference type="EMBL" id="GMN22300.1"/>
    </source>
</evidence>
<protein>
    <submittedName>
        <fullName evidence="2">Uncharacterized protein</fullName>
    </submittedName>
</protein>
<dbReference type="AlphaFoldDB" id="A0AA88CLI4"/>